<dbReference type="Gene3D" id="3.30.870.10">
    <property type="entry name" value="Endonuclease Chain A"/>
    <property type="match status" value="2"/>
</dbReference>
<dbReference type="SUPFAM" id="SSF56024">
    <property type="entry name" value="Phospholipase D/nuclease"/>
    <property type="match status" value="2"/>
</dbReference>
<evidence type="ECO:0000313" key="2">
    <source>
        <dbReference type="EMBL" id="PKR77706.1"/>
    </source>
</evidence>
<dbReference type="InterPro" id="IPR025202">
    <property type="entry name" value="PLD-like_dom"/>
</dbReference>
<gene>
    <name evidence="2" type="ORF">CEY16_07175</name>
</gene>
<proteinExistence type="predicted"/>
<dbReference type="CDD" id="cd09112">
    <property type="entry name" value="PLDc_CLS_2"/>
    <property type="match status" value="1"/>
</dbReference>
<dbReference type="PANTHER" id="PTHR21248:SF7">
    <property type="entry name" value="MINOR CARDIOLIPIN SYNTHASE CLSB"/>
    <property type="match status" value="1"/>
</dbReference>
<dbReference type="PROSITE" id="PS50035">
    <property type="entry name" value="PLD"/>
    <property type="match status" value="2"/>
</dbReference>
<name>A0A2I0QTQ2_9BACI</name>
<comment type="caution">
    <text evidence="2">The sequence shown here is derived from an EMBL/GenBank/DDBJ whole genome shotgun (WGS) entry which is preliminary data.</text>
</comment>
<dbReference type="OrthoDB" id="9762009at2"/>
<dbReference type="GO" id="GO:0032049">
    <property type="term" value="P:cardiolipin biosynthetic process"/>
    <property type="evidence" value="ECO:0007669"/>
    <property type="project" value="UniProtKB-ARBA"/>
</dbReference>
<dbReference type="RefSeq" id="WP_101331314.1">
    <property type="nucleotide sequence ID" value="NZ_PJNH01000002.1"/>
</dbReference>
<feature type="domain" description="PLD phosphodiesterase" evidence="1">
    <location>
        <begin position="132"/>
        <end position="159"/>
    </location>
</feature>
<dbReference type="CDD" id="cd09110">
    <property type="entry name" value="PLDc_CLS_1"/>
    <property type="match status" value="1"/>
</dbReference>
<dbReference type="Pfam" id="PF13091">
    <property type="entry name" value="PLDc_2"/>
    <property type="match status" value="2"/>
</dbReference>
<keyword evidence="3" id="KW-1185">Reference proteome</keyword>
<dbReference type="EMBL" id="PJNH01000002">
    <property type="protein sequence ID" value="PKR77706.1"/>
    <property type="molecule type" value="Genomic_DNA"/>
</dbReference>
<dbReference type="InterPro" id="IPR001736">
    <property type="entry name" value="PLipase_D/transphosphatidylase"/>
</dbReference>
<protein>
    <submittedName>
        <fullName evidence="2">Cardiolipin synthase</fullName>
    </submittedName>
</protein>
<organism evidence="2 3">
    <name type="scientific">Halalkalibacillus sediminis</name>
    <dbReference type="NCBI Taxonomy" id="2018042"/>
    <lineage>
        <taxon>Bacteria</taxon>
        <taxon>Bacillati</taxon>
        <taxon>Bacillota</taxon>
        <taxon>Bacilli</taxon>
        <taxon>Bacillales</taxon>
        <taxon>Bacillaceae</taxon>
        <taxon>Halalkalibacillus</taxon>
    </lineage>
</organism>
<evidence type="ECO:0000313" key="3">
    <source>
        <dbReference type="Proteomes" id="UP000243524"/>
    </source>
</evidence>
<dbReference type="SMART" id="SM00155">
    <property type="entry name" value="PLDc"/>
    <property type="match status" value="2"/>
</dbReference>
<sequence length="385" mass="44482">MWVFVIIILIIIFVLLKDRTIHQSIISSYPTRKADIQFFNNGKFLFKQLFRDIRDAEQFICVQFFIIKKDRFSRDFLTLLIEKADAGVPVYLMVDRLGSFTIDRKLIQELKSVGGTIIKCNRFDWRHPFRSINQRNHRKITVVDGEIAYIGGYNVADEYINESPKFSLWRDYHLRVTGEVVQDIYDLFSRDFKLNNGHSLHHGASTEPGGSIETQLIPSAHGTLESTFLSLIDEAKQTILIGSPYFIPSEAIMELLEKKAQDGVSITVLYPHESDHLLVKEASSTYLRRMHHAGAKIHLFTHGFYHAKIIFIDDKICDIGTANFDKRSLFINEEVNLLIFDKGLIEEIRSFYEKDLMDSVPLDEKWLNEGNFLAKSAAKMFNSFL</sequence>
<dbReference type="AlphaFoldDB" id="A0A2I0QTQ2"/>
<reference evidence="2 3" key="1">
    <citation type="submission" date="2017-06" db="EMBL/GenBank/DDBJ databases">
        <title>the draft geome sequence of Illustriluteabacillus marina B3227.</title>
        <authorList>
            <person name="He R.-H."/>
            <person name="Du Z.-J."/>
        </authorList>
    </citation>
    <scope>NUCLEOTIDE SEQUENCE [LARGE SCALE GENOMIC DNA]</scope>
    <source>
        <strain evidence="2 3">B3227</strain>
    </source>
</reference>
<dbReference type="PANTHER" id="PTHR21248">
    <property type="entry name" value="CARDIOLIPIN SYNTHASE"/>
    <property type="match status" value="1"/>
</dbReference>
<feature type="domain" description="PLD phosphodiesterase" evidence="1">
    <location>
        <begin position="301"/>
        <end position="328"/>
    </location>
</feature>
<evidence type="ECO:0000259" key="1">
    <source>
        <dbReference type="PROSITE" id="PS50035"/>
    </source>
</evidence>
<dbReference type="GO" id="GO:0030572">
    <property type="term" value="F:phosphatidyltransferase activity"/>
    <property type="evidence" value="ECO:0007669"/>
    <property type="project" value="UniProtKB-ARBA"/>
</dbReference>
<dbReference type="Proteomes" id="UP000243524">
    <property type="component" value="Unassembled WGS sequence"/>
</dbReference>
<accession>A0A2I0QTQ2</accession>